<evidence type="ECO:0000256" key="12">
    <source>
        <dbReference type="RuleBase" id="RU000542"/>
    </source>
</evidence>
<comment type="cofactor">
    <cofactor evidence="11">
        <name>K(+)</name>
        <dbReference type="ChEBI" id="CHEBI:29103"/>
    </cofactor>
    <text evidence="11">Binds 1 potassium ion per subunit.</text>
</comment>
<dbReference type="Gene3D" id="3.30.300.10">
    <property type="match status" value="3"/>
</dbReference>
<keyword evidence="4 11" id="KW-0554">One-carbon metabolism</keyword>
<protein>
    <recommendedName>
        <fullName evidence="11">S-adenosylmethionine synthase</fullName>
        <shortName evidence="11">AdoMet synthase</shortName>
        <ecNumber evidence="11">2.5.1.6</ecNumber>
    </recommendedName>
    <alternativeName>
        <fullName evidence="11">MAT</fullName>
    </alternativeName>
    <alternativeName>
        <fullName evidence="11">Methionine adenosyltransferase</fullName>
    </alternativeName>
</protein>
<feature type="binding site" evidence="11">
    <location>
        <position position="251"/>
    </location>
    <ligand>
        <name>ATP</name>
        <dbReference type="ChEBI" id="CHEBI:30616"/>
        <note>ligand shared between two neighboring subunits</note>
    </ligand>
</feature>
<dbReference type="GO" id="GO:0006730">
    <property type="term" value="P:one-carbon metabolic process"/>
    <property type="evidence" value="ECO:0007669"/>
    <property type="project" value="UniProtKB-KW"/>
</dbReference>
<keyword evidence="18" id="KW-1185">Reference proteome</keyword>
<evidence type="ECO:0000313" key="17">
    <source>
        <dbReference type="EMBL" id="SCL33849.1"/>
    </source>
</evidence>
<dbReference type="GO" id="GO:0000287">
    <property type="term" value="F:magnesium ion binding"/>
    <property type="evidence" value="ECO:0007669"/>
    <property type="project" value="UniProtKB-UniRule"/>
</dbReference>
<evidence type="ECO:0000259" key="16">
    <source>
        <dbReference type="Pfam" id="PF02773"/>
    </source>
</evidence>
<evidence type="ECO:0000256" key="3">
    <source>
        <dbReference type="ARBA" id="ARBA00022490"/>
    </source>
</evidence>
<dbReference type="GO" id="GO:0005737">
    <property type="term" value="C:cytoplasm"/>
    <property type="evidence" value="ECO:0007669"/>
    <property type="project" value="UniProtKB-SubCell"/>
</dbReference>
<feature type="binding site" evidence="11">
    <location>
        <position position="43"/>
    </location>
    <ligand>
        <name>K(+)</name>
        <dbReference type="ChEBI" id="CHEBI:29103"/>
    </ligand>
</feature>
<dbReference type="InterPro" id="IPR022629">
    <property type="entry name" value="S-AdoMet_synt_central"/>
</dbReference>
<feature type="domain" description="S-adenosylmethionine synthetase C-terminal" evidence="16">
    <location>
        <begin position="245"/>
        <end position="383"/>
    </location>
</feature>
<name>A0A1C6SWW6_9ACTN</name>
<evidence type="ECO:0000256" key="6">
    <source>
        <dbReference type="ARBA" id="ARBA00022723"/>
    </source>
</evidence>
<evidence type="ECO:0000256" key="1">
    <source>
        <dbReference type="ARBA" id="ARBA00005224"/>
    </source>
</evidence>
<dbReference type="CDD" id="cd18079">
    <property type="entry name" value="S-AdoMet_synt"/>
    <property type="match status" value="1"/>
</dbReference>
<keyword evidence="6 11" id="KW-0479">Metal-binding</keyword>
<feature type="binding site" evidence="11">
    <location>
        <position position="274"/>
    </location>
    <ligand>
        <name>ATP</name>
        <dbReference type="ChEBI" id="CHEBI:30616"/>
        <note>ligand shared between two neighboring subunits</note>
    </ligand>
</feature>
<comment type="function">
    <text evidence="11">Catalyzes the formation of S-adenosylmethionine (AdoMet) from methionine and ATP. The overall synthetic reaction is composed of two sequential steps, AdoMet formation and the subsequent tripolyphosphate hydrolysis which occurs prior to release of AdoMet from the enzyme.</text>
</comment>
<evidence type="ECO:0000256" key="10">
    <source>
        <dbReference type="ARBA" id="ARBA00022958"/>
    </source>
</evidence>
<comment type="similarity">
    <text evidence="2 11 13">Belongs to the AdoMet synthase family.</text>
</comment>
<dbReference type="GO" id="GO:0004478">
    <property type="term" value="F:methionine adenosyltransferase activity"/>
    <property type="evidence" value="ECO:0007669"/>
    <property type="project" value="UniProtKB-UniRule"/>
</dbReference>
<sequence length="397" mass="42311">MTRRLFTSESVTEGHPDKIADQISDGILDALLSEDPHSRVAVETLITTGQVHVAGEVTTKAYADIPTIVRDTILGIGYDSSKKGFDGASCGVSVSIGAQSPDIAQGVDNAFELRTGASESALDAQGAGDQGMMFGFACSETPELMPLPIALAHRLALRLSAVRKDGTVPYLRPDGKTQVTIEYEGLRPVRLNTVVVSSQHAADISLESLLTPDVRDHVIAPELENLGLDTEGYRLLVNPTGRFEIGGPMGDAGLTGRKIIVDTYGGYARHGGGAFSGKDPSKVDRSAAYAMRWVAKNVVAAGLAERCEAQVAYAIGKAHPVSLFIETFGTETVPVASIEKAVSEVFDLRPAAIIRDLHLLRPIYRQTAAYGHFGRELPELTWENTDRAADLKSVAGA</sequence>
<dbReference type="AlphaFoldDB" id="A0A1C6SWW6"/>
<evidence type="ECO:0000256" key="5">
    <source>
        <dbReference type="ARBA" id="ARBA00022679"/>
    </source>
</evidence>
<dbReference type="InterPro" id="IPR002133">
    <property type="entry name" value="S-AdoMet_synthetase"/>
</dbReference>
<feature type="region of interest" description="Flexible loop" evidence="11">
    <location>
        <begin position="99"/>
        <end position="109"/>
    </location>
</feature>
<comment type="subunit">
    <text evidence="11">Homotetramer; dimer of dimers.</text>
</comment>
<dbReference type="STRING" id="145857.GA0070616_4816"/>
<keyword evidence="8 11" id="KW-0067">ATP-binding</keyword>
<evidence type="ECO:0000256" key="9">
    <source>
        <dbReference type="ARBA" id="ARBA00022842"/>
    </source>
</evidence>
<dbReference type="EC" id="2.5.1.6" evidence="11"/>
<comment type="subcellular location">
    <subcellularLocation>
        <location evidence="11 12">Cytoplasm</location>
    </subcellularLocation>
</comment>
<feature type="binding site" description="in other chain" evidence="11">
    <location>
        <position position="15"/>
    </location>
    <ligand>
        <name>ATP</name>
        <dbReference type="ChEBI" id="CHEBI:30616"/>
        <note>ligand shared between two neighboring subunits</note>
    </ligand>
</feature>
<dbReference type="OrthoDB" id="9801686at2"/>
<feature type="binding site" description="in other chain" evidence="11">
    <location>
        <position position="99"/>
    </location>
    <ligand>
        <name>L-methionine</name>
        <dbReference type="ChEBI" id="CHEBI:57844"/>
        <note>ligand shared between two neighboring subunits</note>
    </ligand>
</feature>
<dbReference type="GO" id="GO:0006556">
    <property type="term" value="P:S-adenosylmethionine biosynthetic process"/>
    <property type="evidence" value="ECO:0007669"/>
    <property type="project" value="UniProtKB-UniRule"/>
</dbReference>
<dbReference type="PROSITE" id="PS00376">
    <property type="entry name" value="ADOMET_SYNTHASE_1"/>
    <property type="match status" value="1"/>
</dbReference>
<proteinExistence type="inferred from homology"/>
<dbReference type="Pfam" id="PF02773">
    <property type="entry name" value="S-AdoMet_synt_C"/>
    <property type="match status" value="1"/>
</dbReference>
<dbReference type="InterPro" id="IPR022630">
    <property type="entry name" value="S-AdoMet_synt_C"/>
</dbReference>
<feature type="binding site" description="in other chain" evidence="11">
    <location>
        <begin position="257"/>
        <end position="258"/>
    </location>
    <ligand>
        <name>ATP</name>
        <dbReference type="ChEBI" id="CHEBI:30616"/>
        <note>ligand shared between two neighboring subunits</note>
    </ligand>
</feature>
<evidence type="ECO:0000256" key="4">
    <source>
        <dbReference type="ARBA" id="ARBA00022563"/>
    </source>
</evidence>
<keyword evidence="5 11" id="KW-0808">Transferase</keyword>
<feature type="binding site" description="in other chain" evidence="11">
    <location>
        <begin position="174"/>
        <end position="176"/>
    </location>
    <ligand>
        <name>ATP</name>
        <dbReference type="ChEBI" id="CHEBI:30616"/>
        <note>ligand shared between two neighboring subunits</note>
    </ligand>
</feature>
<dbReference type="PIRSF" id="PIRSF000497">
    <property type="entry name" value="MAT"/>
    <property type="match status" value="1"/>
</dbReference>
<keyword evidence="9 11" id="KW-0460">Magnesium</keyword>
<dbReference type="PANTHER" id="PTHR11964">
    <property type="entry name" value="S-ADENOSYLMETHIONINE SYNTHETASE"/>
    <property type="match status" value="1"/>
</dbReference>
<dbReference type="UniPathway" id="UPA00315">
    <property type="reaction ID" value="UER00080"/>
</dbReference>
<feature type="domain" description="S-adenosylmethionine synthetase central" evidence="15">
    <location>
        <begin position="125"/>
        <end position="243"/>
    </location>
</feature>
<comment type="catalytic activity">
    <reaction evidence="11">
        <text>L-methionine + ATP + H2O = S-adenosyl-L-methionine + phosphate + diphosphate</text>
        <dbReference type="Rhea" id="RHEA:21080"/>
        <dbReference type="ChEBI" id="CHEBI:15377"/>
        <dbReference type="ChEBI" id="CHEBI:30616"/>
        <dbReference type="ChEBI" id="CHEBI:33019"/>
        <dbReference type="ChEBI" id="CHEBI:43474"/>
        <dbReference type="ChEBI" id="CHEBI:57844"/>
        <dbReference type="ChEBI" id="CHEBI:59789"/>
        <dbReference type="EC" id="2.5.1.6"/>
    </reaction>
</comment>
<evidence type="ECO:0000256" key="7">
    <source>
        <dbReference type="ARBA" id="ARBA00022741"/>
    </source>
</evidence>
<accession>A0A1C6SWW6</accession>
<evidence type="ECO:0000256" key="2">
    <source>
        <dbReference type="ARBA" id="ARBA00009685"/>
    </source>
</evidence>
<comment type="pathway">
    <text evidence="1 11">Amino-acid biosynthesis; S-adenosyl-L-methionine biosynthesis; S-adenosyl-L-methionine from L-methionine: step 1/1.</text>
</comment>
<reference evidence="17 18" key="1">
    <citation type="submission" date="2016-06" db="EMBL/GenBank/DDBJ databases">
        <authorList>
            <person name="Kjaerup R.B."/>
            <person name="Dalgaard T.S."/>
            <person name="Juul-Madsen H.R."/>
        </authorList>
    </citation>
    <scope>NUCLEOTIDE SEQUENCE [LARGE SCALE GENOMIC DNA]</scope>
    <source>
        <strain evidence="17 18">DSM 43818</strain>
    </source>
</reference>
<evidence type="ECO:0000259" key="15">
    <source>
        <dbReference type="Pfam" id="PF02772"/>
    </source>
</evidence>
<dbReference type="Pfam" id="PF02772">
    <property type="entry name" value="S-AdoMet_synt_M"/>
    <property type="match status" value="1"/>
</dbReference>
<dbReference type="NCBIfam" id="TIGR01034">
    <property type="entry name" value="metK"/>
    <property type="match status" value="1"/>
</dbReference>
<evidence type="ECO:0000256" key="13">
    <source>
        <dbReference type="RuleBase" id="RU004462"/>
    </source>
</evidence>
<evidence type="ECO:0000256" key="11">
    <source>
        <dbReference type="HAMAP-Rule" id="MF_00086"/>
    </source>
</evidence>
<dbReference type="Proteomes" id="UP000199699">
    <property type="component" value="Unassembled WGS sequence"/>
</dbReference>
<dbReference type="SUPFAM" id="SSF55973">
    <property type="entry name" value="S-adenosylmethionine synthetase"/>
    <property type="match status" value="3"/>
</dbReference>
<keyword evidence="7 11" id="KW-0547">Nucleotide-binding</keyword>
<evidence type="ECO:0000313" key="18">
    <source>
        <dbReference type="Proteomes" id="UP000199699"/>
    </source>
</evidence>
<feature type="domain" description="S-adenosylmethionine synthetase N-terminal" evidence="14">
    <location>
        <begin position="4"/>
        <end position="101"/>
    </location>
</feature>
<keyword evidence="3 11" id="KW-0963">Cytoplasm</keyword>
<dbReference type="GO" id="GO:0005524">
    <property type="term" value="F:ATP binding"/>
    <property type="evidence" value="ECO:0007669"/>
    <property type="project" value="UniProtKB-UniRule"/>
</dbReference>
<dbReference type="InterPro" id="IPR022636">
    <property type="entry name" value="S-AdoMet_synthetase_sfam"/>
</dbReference>
<evidence type="ECO:0000256" key="8">
    <source>
        <dbReference type="ARBA" id="ARBA00022840"/>
    </source>
</evidence>
<organism evidence="17 18">
    <name type="scientific">Micromonospora nigra</name>
    <dbReference type="NCBI Taxonomy" id="145857"/>
    <lineage>
        <taxon>Bacteria</taxon>
        <taxon>Bacillati</taxon>
        <taxon>Actinomycetota</taxon>
        <taxon>Actinomycetes</taxon>
        <taxon>Micromonosporales</taxon>
        <taxon>Micromonosporaceae</taxon>
        <taxon>Micromonospora</taxon>
    </lineage>
</organism>
<dbReference type="InterPro" id="IPR022628">
    <property type="entry name" value="S-AdoMet_synt_N"/>
</dbReference>
<feature type="binding site" evidence="11">
    <location>
        <position position="251"/>
    </location>
    <ligand>
        <name>L-methionine</name>
        <dbReference type="ChEBI" id="CHEBI:57844"/>
        <note>ligand shared between two neighboring subunits</note>
    </ligand>
</feature>
<comment type="cofactor">
    <cofactor evidence="11">
        <name>Mg(2+)</name>
        <dbReference type="ChEBI" id="CHEBI:18420"/>
    </cofactor>
    <text evidence="11">Binds 2 divalent ions per subunit.</text>
</comment>
<feature type="binding site" description="in other chain" evidence="11">
    <location>
        <begin position="242"/>
        <end position="243"/>
    </location>
    <ligand>
        <name>ATP</name>
        <dbReference type="ChEBI" id="CHEBI:30616"/>
        <note>ligand shared between two neighboring subunits</note>
    </ligand>
</feature>
<feature type="binding site" description="in other chain" evidence="11">
    <location>
        <position position="56"/>
    </location>
    <ligand>
        <name>L-methionine</name>
        <dbReference type="ChEBI" id="CHEBI:57844"/>
        <note>ligand shared between two neighboring subunits</note>
    </ligand>
</feature>
<gene>
    <name evidence="11" type="primary">metK</name>
    <name evidence="17" type="ORF">GA0070616_4816</name>
</gene>
<dbReference type="FunFam" id="3.30.300.10:FF:000006">
    <property type="entry name" value="S-adenosylmethionine synthase"/>
    <property type="match status" value="1"/>
</dbReference>
<dbReference type="Pfam" id="PF00438">
    <property type="entry name" value="S-AdoMet_synt_N"/>
    <property type="match status" value="1"/>
</dbReference>
<feature type="binding site" evidence="11">
    <location>
        <position position="278"/>
    </location>
    <ligand>
        <name>ATP</name>
        <dbReference type="ChEBI" id="CHEBI:30616"/>
        <note>ligand shared between two neighboring subunits</note>
    </ligand>
</feature>
<dbReference type="InterPro" id="IPR022631">
    <property type="entry name" value="ADOMET_SYNTHASE_CS"/>
</dbReference>
<dbReference type="HAMAP" id="MF_00086">
    <property type="entry name" value="S_AdoMet_synth1"/>
    <property type="match status" value="1"/>
</dbReference>
<feature type="binding site" evidence="11">
    <location>
        <position position="17"/>
    </location>
    <ligand>
        <name>Mg(2+)</name>
        <dbReference type="ChEBI" id="CHEBI:18420"/>
    </ligand>
</feature>
<keyword evidence="10 11" id="KW-0630">Potassium</keyword>
<feature type="binding site" description="in other chain" evidence="11">
    <location>
        <position position="282"/>
    </location>
    <ligand>
        <name>L-methionine</name>
        <dbReference type="ChEBI" id="CHEBI:57844"/>
        <note>ligand shared between two neighboring subunits</note>
    </ligand>
</feature>
<dbReference type="PROSITE" id="PS00377">
    <property type="entry name" value="ADOMET_SYNTHASE_2"/>
    <property type="match status" value="1"/>
</dbReference>
<evidence type="ECO:0000259" key="14">
    <source>
        <dbReference type="Pfam" id="PF00438"/>
    </source>
</evidence>
<dbReference type="EMBL" id="FMHT01000003">
    <property type="protein sequence ID" value="SCL33849.1"/>
    <property type="molecule type" value="Genomic_DNA"/>
</dbReference>
<dbReference type="RefSeq" id="WP_091087436.1">
    <property type="nucleotide sequence ID" value="NZ_FMHT01000003.1"/>
</dbReference>